<reference evidence="2" key="2">
    <citation type="submission" date="2025-09" db="UniProtKB">
        <authorList>
            <consortium name="Ensembl"/>
        </authorList>
    </citation>
    <scope>IDENTIFICATION</scope>
</reference>
<evidence type="ECO:0000256" key="1">
    <source>
        <dbReference type="SAM" id="SignalP"/>
    </source>
</evidence>
<sequence length="186" mass="20563">MALSQLGLLRPALCRCLVPLLRSSCQLAVSSRVPPLLPNTSKAAKGQAAKVNINSSLAEDIISLEEGNEEMAAVLTCVCVAPACLTTLVCMCVHTHVLSIRLYRVTREHMENRVKQFTNKSKESLRRVRPLLSLLFSTLSGRAKWQTAFAADVDKHLATKTKGDITKMTTPLFLIQSCLQWFLLQI</sequence>
<protein>
    <submittedName>
        <fullName evidence="2">Uncharacterized protein</fullName>
    </submittedName>
</protein>
<evidence type="ECO:0000313" key="3">
    <source>
        <dbReference type="Proteomes" id="UP000472277"/>
    </source>
</evidence>
<dbReference type="GeneTree" id="ENSGT00990000210845"/>
<keyword evidence="3" id="KW-1185">Reference proteome</keyword>
<dbReference type="AlphaFoldDB" id="A0A673Y4M5"/>
<evidence type="ECO:0000313" key="2">
    <source>
        <dbReference type="Ensembl" id="ENSSTUP00000029402.1"/>
    </source>
</evidence>
<keyword evidence="1" id="KW-0732">Signal</keyword>
<name>A0A673Y4M5_SALTR</name>
<proteinExistence type="predicted"/>
<dbReference type="Proteomes" id="UP000472277">
    <property type="component" value="Chromosome 23"/>
</dbReference>
<dbReference type="Ensembl" id="ENSSTUT00000030774.1">
    <property type="protein sequence ID" value="ENSSTUP00000029402.1"/>
    <property type="gene ID" value="ENSSTUG00000012712.1"/>
</dbReference>
<organism evidence="2 3">
    <name type="scientific">Salmo trutta</name>
    <name type="common">Brown trout</name>
    <dbReference type="NCBI Taxonomy" id="8032"/>
    <lineage>
        <taxon>Eukaryota</taxon>
        <taxon>Metazoa</taxon>
        <taxon>Chordata</taxon>
        <taxon>Craniata</taxon>
        <taxon>Vertebrata</taxon>
        <taxon>Euteleostomi</taxon>
        <taxon>Actinopterygii</taxon>
        <taxon>Neopterygii</taxon>
        <taxon>Teleostei</taxon>
        <taxon>Protacanthopterygii</taxon>
        <taxon>Salmoniformes</taxon>
        <taxon>Salmonidae</taxon>
        <taxon>Salmoninae</taxon>
        <taxon>Salmo</taxon>
    </lineage>
</organism>
<reference evidence="2" key="1">
    <citation type="submission" date="2025-08" db="UniProtKB">
        <authorList>
            <consortium name="Ensembl"/>
        </authorList>
    </citation>
    <scope>IDENTIFICATION</scope>
</reference>
<feature type="signal peptide" evidence="1">
    <location>
        <begin position="1"/>
        <end position="16"/>
    </location>
</feature>
<accession>A0A673Y4M5</accession>
<feature type="chain" id="PRO_5025669359" evidence="1">
    <location>
        <begin position="17"/>
        <end position="186"/>
    </location>
</feature>